<reference evidence="1 2" key="1">
    <citation type="submission" date="2017-04" db="EMBL/GenBank/DDBJ databases">
        <authorList>
            <person name="Afonso C.L."/>
            <person name="Miller P.J."/>
            <person name="Scott M.A."/>
            <person name="Spackman E."/>
            <person name="Goraichik I."/>
            <person name="Dimitrov K.M."/>
            <person name="Suarez D.L."/>
            <person name="Swayne D.E."/>
        </authorList>
    </citation>
    <scope>NUCLEOTIDE SEQUENCE [LARGE SCALE GENOMIC DNA]</scope>
</reference>
<keyword evidence="2" id="KW-1185">Reference proteome</keyword>
<accession>A0A1X7R7R8</accession>
<dbReference type="AlphaFoldDB" id="A0A1X7R7R8"/>
<evidence type="ECO:0000313" key="2">
    <source>
        <dbReference type="Proteomes" id="UP000196158"/>
    </source>
</evidence>
<sequence length="248" mass="29488">MFPLSVALHDNVRQNTDVKNDFRISHFPPPSIDKCINHARLPPVGEENVDYSRNKNRSFYRHVTMLPPRPLLANSTVHVPYPNHARIVHFPHVEETLTDIPLQEEIKLDLSLVSKSTDKSGIDFPPFFKVYDYECRFDEDDIIPLSINNDPNYRKKPMRFSKEFEYKDLKKAIRKKDYILYYLFGIDRTGFFEILRERESFYNFPMKHFIEPLHQEEDRDFYFEEFEDSDSDSDLEAASSSKIDFFDV</sequence>
<organism evidence="1 2">
    <name type="scientific">Maudiozyma saulgeensis</name>
    <dbReference type="NCBI Taxonomy" id="1789683"/>
    <lineage>
        <taxon>Eukaryota</taxon>
        <taxon>Fungi</taxon>
        <taxon>Dikarya</taxon>
        <taxon>Ascomycota</taxon>
        <taxon>Saccharomycotina</taxon>
        <taxon>Saccharomycetes</taxon>
        <taxon>Saccharomycetales</taxon>
        <taxon>Saccharomycetaceae</taxon>
        <taxon>Maudiozyma</taxon>
    </lineage>
</organism>
<dbReference type="OrthoDB" id="6067455at2759"/>
<proteinExistence type="predicted"/>
<gene>
    <name evidence="1" type="ORF">KASA_0K03487G</name>
</gene>
<dbReference type="EMBL" id="FXLY01000008">
    <property type="protein sequence ID" value="SMN21662.1"/>
    <property type="molecule type" value="Genomic_DNA"/>
</dbReference>
<dbReference type="Proteomes" id="UP000196158">
    <property type="component" value="Unassembled WGS sequence"/>
</dbReference>
<evidence type="ECO:0000313" key="1">
    <source>
        <dbReference type="EMBL" id="SMN21662.1"/>
    </source>
</evidence>
<name>A0A1X7R7R8_9SACH</name>
<protein>
    <submittedName>
        <fullName evidence="1">Similar to Saccharomyces cerevisiae YER180C ISC10 Protein required for sporulation</fullName>
    </submittedName>
</protein>